<dbReference type="InterPro" id="IPR045318">
    <property type="entry name" value="EZH1/2-like"/>
</dbReference>
<dbReference type="GO" id="GO:0005634">
    <property type="term" value="C:nucleus"/>
    <property type="evidence" value="ECO:0007669"/>
    <property type="project" value="TreeGrafter"/>
</dbReference>
<dbReference type="InterPro" id="IPR001214">
    <property type="entry name" value="SET_dom"/>
</dbReference>
<gene>
    <name evidence="10" type="ORF">OCS_03068</name>
</gene>
<feature type="compositionally biased region" description="Acidic residues" evidence="7">
    <location>
        <begin position="1061"/>
        <end position="1071"/>
    </location>
</feature>
<dbReference type="InterPro" id="IPR041355">
    <property type="entry name" value="Pre-SET_CXC"/>
</dbReference>
<feature type="compositionally biased region" description="Acidic residues" evidence="7">
    <location>
        <begin position="1737"/>
        <end position="1748"/>
    </location>
</feature>
<dbReference type="PANTHER" id="PTHR45747:SF4">
    <property type="entry name" value="HISTONE-LYSINE N-METHYLTRANSFERASE E(Z)"/>
    <property type="match status" value="1"/>
</dbReference>
<feature type="compositionally biased region" description="Pro residues" evidence="7">
    <location>
        <begin position="97"/>
        <end position="109"/>
    </location>
</feature>
<evidence type="ECO:0000256" key="6">
    <source>
        <dbReference type="ARBA" id="ARBA00048568"/>
    </source>
</evidence>
<dbReference type="GO" id="GO:0003682">
    <property type="term" value="F:chromatin binding"/>
    <property type="evidence" value="ECO:0007669"/>
    <property type="project" value="TreeGrafter"/>
</dbReference>
<feature type="domain" description="SET" evidence="8">
    <location>
        <begin position="1383"/>
        <end position="1512"/>
    </location>
</feature>
<dbReference type="Pfam" id="PF18264">
    <property type="entry name" value="preSET_CXC"/>
    <property type="match status" value="2"/>
</dbReference>
<feature type="compositionally biased region" description="Acidic residues" evidence="7">
    <location>
        <begin position="1572"/>
        <end position="1583"/>
    </location>
</feature>
<feature type="region of interest" description="Disordered" evidence="7">
    <location>
        <begin position="325"/>
        <end position="353"/>
    </location>
</feature>
<dbReference type="Pfam" id="PF18600">
    <property type="entry name" value="Ezh2_MCSS_fung"/>
    <property type="match status" value="2"/>
</dbReference>
<feature type="region of interest" description="Disordered" evidence="7">
    <location>
        <begin position="1044"/>
        <end position="1071"/>
    </location>
</feature>
<feature type="compositionally biased region" description="Basic and acidic residues" evidence="7">
    <location>
        <begin position="334"/>
        <end position="346"/>
    </location>
</feature>
<dbReference type="Pfam" id="PF18601">
    <property type="entry name" value="EZH2_N"/>
    <property type="match status" value="1"/>
</dbReference>
<dbReference type="OrthoDB" id="6141102at2759"/>
<evidence type="ECO:0000256" key="7">
    <source>
        <dbReference type="SAM" id="MobiDB-lite"/>
    </source>
</evidence>
<dbReference type="InterPro" id="IPR026489">
    <property type="entry name" value="CXC_dom"/>
</dbReference>
<proteinExistence type="predicted"/>
<feature type="domain" description="CXC" evidence="9">
    <location>
        <begin position="1252"/>
        <end position="1368"/>
    </location>
</feature>
<feature type="region of interest" description="Disordered" evidence="7">
    <location>
        <begin position="1522"/>
        <end position="1775"/>
    </location>
</feature>
<keyword evidence="2" id="KW-0808">Transferase</keyword>
<dbReference type="SMART" id="SM00317">
    <property type="entry name" value="SET"/>
    <property type="match status" value="2"/>
</dbReference>
<dbReference type="PROSITE" id="PS51633">
    <property type="entry name" value="CXC"/>
    <property type="match status" value="2"/>
</dbReference>
<evidence type="ECO:0000313" key="11">
    <source>
        <dbReference type="Proteomes" id="UP000019374"/>
    </source>
</evidence>
<dbReference type="GO" id="GO:0032259">
    <property type="term" value="P:methylation"/>
    <property type="evidence" value="ECO:0007669"/>
    <property type="project" value="UniProtKB-KW"/>
</dbReference>
<dbReference type="Proteomes" id="UP000019374">
    <property type="component" value="Unassembled WGS sequence"/>
</dbReference>
<dbReference type="Gene3D" id="2.170.270.10">
    <property type="entry name" value="SET domain"/>
    <property type="match status" value="2"/>
</dbReference>
<organism evidence="10 11">
    <name type="scientific">Ophiocordyceps sinensis (strain Co18 / CGMCC 3.14243)</name>
    <name type="common">Yarsagumba caterpillar fungus</name>
    <name type="synonym">Hirsutella sinensis</name>
    <dbReference type="NCBI Taxonomy" id="911162"/>
    <lineage>
        <taxon>Eukaryota</taxon>
        <taxon>Fungi</taxon>
        <taxon>Dikarya</taxon>
        <taxon>Ascomycota</taxon>
        <taxon>Pezizomycotina</taxon>
        <taxon>Sordariomycetes</taxon>
        <taxon>Hypocreomycetidae</taxon>
        <taxon>Hypocreales</taxon>
        <taxon>Ophiocordycipitaceae</taxon>
        <taxon>Ophiocordyceps</taxon>
    </lineage>
</organism>
<feature type="compositionally biased region" description="Basic and acidic residues" evidence="7">
    <location>
        <begin position="13"/>
        <end position="29"/>
    </location>
</feature>
<comment type="catalytic activity">
    <reaction evidence="6">
        <text>L-lysyl(27)-[histone H3] + 3 S-adenosyl-L-methionine = N(6),N(6),N(6)-trimethyl-L-lysyl(27)-[histone H3] + 3 S-adenosyl-L-homocysteine + 3 H(+)</text>
        <dbReference type="Rhea" id="RHEA:60292"/>
        <dbReference type="Rhea" id="RHEA-COMP:15535"/>
        <dbReference type="Rhea" id="RHEA-COMP:15548"/>
        <dbReference type="ChEBI" id="CHEBI:15378"/>
        <dbReference type="ChEBI" id="CHEBI:29969"/>
        <dbReference type="ChEBI" id="CHEBI:57856"/>
        <dbReference type="ChEBI" id="CHEBI:59789"/>
        <dbReference type="ChEBI" id="CHEBI:61961"/>
        <dbReference type="EC" id="2.1.1.356"/>
    </reaction>
</comment>
<feature type="compositionally biased region" description="Basic and acidic residues" evidence="7">
    <location>
        <begin position="968"/>
        <end position="977"/>
    </location>
</feature>
<accession>T5AFN3</accession>
<dbReference type="InterPro" id="IPR040595">
    <property type="entry name" value="EZH2_N"/>
</dbReference>
<feature type="compositionally biased region" description="Pro residues" evidence="7">
    <location>
        <begin position="1696"/>
        <end position="1706"/>
    </location>
</feature>
<evidence type="ECO:0000256" key="2">
    <source>
        <dbReference type="ARBA" id="ARBA00022679"/>
    </source>
</evidence>
<dbReference type="InterPro" id="IPR048360">
    <property type="entry name" value="Ezh2_CXC_fung"/>
</dbReference>
<keyword evidence="4" id="KW-0805">Transcription regulation</keyword>
<dbReference type="GO" id="GO:0140951">
    <property type="term" value="F:histone H3K27 trimethyltransferase activity"/>
    <property type="evidence" value="ECO:0007669"/>
    <property type="project" value="UniProtKB-EC"/>
</dbReference>
<evidence type="ECO:0000256" key="4">
    <source>
        <dbReference type="ARBA" id="ARBA00023015"/>
    </source>
</evidence>
<keyword evidence="5" id="KW-0804">Transcription</keyword>
<feature type="domain" description="SET" evidence="8">
    <location>
        <begin position="707"/>
        <end position="836"/>
    </location>
</feature>
<feature type="compositionally biased region" description="Pro residues" evidence="7">
    <location>
        <begin position="1020"/>
        <end position="1030"/>
    </location>
</feature>
<dbReference type="Pfam" id="PF21509">
    <property type="entry name" value="Ezh2-like__CXC_fung"/>
    <property type="match status" value="2"/>
</dbReference>
<sequence>MAPSTTHASLDVDGPRPHETERRGDEALGRRTAPTVVPSSQRPISPPPLRRPSGGPSGLSEPRVPLPSRASPADAVMLESVSDKGQSPALRAISRPGTPPPPLSPPDFWPPQAVDAGTPAEQTDSNIEWTIPEIAEQLIHFGEDVRDGHSQLTAYIIESTTATERRVHHGADLFAGVKRAPVPEKKGVTMRIKSKQHLKAKRDHKEEHHNVVCIKTIKNRVPRYRFHHVGIKKNVLTPNTMLTFVPHLRDLESSEETKYNLWLKELEDIDLKSGFKPMNREEKQAMTYQMERAATISLYLETWLDNLVIPGCNKSALIRYMASREPDDGMTPQHKTDMLRSHRETDSAASGSSTSAQMFTDAFQLVFKNSQPPDKQIDLRKVLLLDESVDSIMDSKPTAKDGVGTQNDDEDELDEDELAESNLATYCILGCLICFSHSCDHGEFDNKNLKRTFSISSCSHLSDALKRRRAGAGNGNAAPMPPCPRQCYRHGAGCFDLEAQPRPWSEDEEIVLRSIFTTATHSTYEGDAICLAANFLDRTCSESYAKFQSLGVSLPQPRVVGGERSRFRNPAWYDRRRKVLLGDWQDHTVTHEHQRRETLEPCSHDGRCVPRVCSCVDAGLLCDKFCGCSVENCAYKFTGCACHSQGKTCQQKQKDRPCICVQLNRECDPQLCGTCGALERADPLNANHDQLHATGCQNCDLQRGVGKSLVLGQSQLEGVGYGLFTAEDIDQDDFIVEYVGELITHDEGVRREARRGDVFDAHSNISYVFTLLENEGIWVDAAIYGNLSRYINHASENDKRGCNITPRILYVNGEYRIKFTAMRDIQVGEELFFNYGENFPNLTKKLLDDKAGSQPAKTKGGRSRRAEVGNQVARKAPKPEQRRGPGRPRAKKDVATDDDLQIVESPDEAPKYRKRKRRSQDDPGEAEYHPETPKAAGAAVELEDHSPDSVKRLRKRTRAVAGSQPAMEEPRRPELPKKKGKRGGARPGSGRPRKHPRPAPKPVPAPKIKEEDEEAEPRPEAPSAPPPEPVPASAKIVVVEIEDSDAGSTRGLHEGPVPEPLGEDVDDDDDQDVVRRRKDGVGTQNDDEDELDEDELAESNLATYCILGCLICFSHSCDHGEFDNKNLKRTFSISSCSHLSDALKRRRAGAGNGNAAPMPPCPRQCYRHGAGCFDLEAQPRPWSEDEEIVLRSIFTTATHSTYEGDAICLAANFLDRTCSESYAKFQSLGVSLPQPRVVEPSRFRNPAWYDRRRKVLLGDWQDHTVTHEHQRRETLEPCSHDGRCVPRVCSCVDAGLLCDKFCGCSVENCAYKFTGCACHSQGKTCQQKQKDRPCICVQLNRECDPQLCGTCGALERADPLNANHDQLHATGCQNCDLQRGVGKSLVLGQSQLEGVGYGLFTAEDIDQDDFIVEYVGELITHDEGVRREARRGDVFDAHSNISYVFTLLENEGIWVDAAIYGNLSRYINHASENDKRGCNITPRILYVNGEYRIKFTAMRDIQVGEELFFNYGENFPNLTKKLLDDKAGSQPAKTKGGRSRRAEVGNQVARKAPKPEQRRGPGRPRAKKDVATDDDLQIVESPDEAPKYRKRKRRSQDDPGEAEYHPETPKAAGAAVELEDHSPDSVKRLRKRTRAVAGSQPAMEEPRRPELPKKKGKRGGARPGSGRPRKHPRPAPKPVPAPKIKEEDEEAEPRPEAPSAPPPEPVPASAKIVVVEIEDSDAGSTRGLHEGPVPEPLGEDVDDDDDQDVVVRKRNDRAVRNRRPPAKFRDDEIWN</sequence>
<feature type="compositionally biased region" description="Basic and acidic residues" evidence="7">
    <location>
        <begin position="1618"/>
        <end position="1627"/>
    </location>
</feature>
<dbReference type="eggNOG" id="KOG1079">
    <property type="taxonomic scope" value="Eukaryota"/>
</dbReference>
<dbReference type="PROSITE" id="PS50280">
    <property type="entry name" value="SET"/>
    <property type="match status" value="2"/>
</dbReference>
<feature type="domain" description="CXC" evidence="9">
    <location>
        <begin position="576"/>
        <end position="692"/>
    </location>
</feature>
<protein>
    <submittedName>
        <fullName evidence="10">SET domain protein</fullName>
    </submittedName>
</protein>
<feature type="compositionally biased region" description="Basic and acidic residues" evidence="7">
    <location>
        <begin position="1749"/>
        <end position="1759"/>
    </location>
</feature>
<evidence type="ECO:0000256" key="5">
    <source>
        <dbReference type="ARBA" id="ARBA00023163"/>
    </source>
</evidence>
<dbReference type="GO" id="GO:0031507">
    <property type="term" value="P:heterochromatin formation"/>
    <property type="evidence" value="ECO:0007669"/>
    <property type="project" value="TreeGrafter"/>
</dbReference>
<dbReference type="SUPFAM" id="SSF82199">
    <property type="entry name" value="SET domain"/>
    <property type="match status" value="2"/>
</dbReference>
<dbReference type="EMBL" id="KE652543">
    <property type="protein sequence ID" value="EQL01221.1"/>
    <property type="molecule type" value="Genomic_DNA"/>
</dbReference>
<evidence type="ECO:0000256" key="3">
    <source>
        <dbReference type="ARBA" id="ARBA00022691"/>
    </source>
</evidence>
<dbReference type="InterPro" id="IPR046341">
    <property type="entry name" value="SET_dom_sf"/>
</dbReference>
<evidence type="ECO:0000259" key="8">
    <source>
        <dbReference type="PROSITE" id="PS50280"/>
    </source>
</evidence>
<dbReference type="InterPro" id="IPR040968">
    <property type="entry name" value="EZH2_MCSS_fung"/>
</dbReference>
<keyword evidence="3" id="KW-0949">S-adenosyl-L-methionine</keyword>
<feature type="compositionally biased region" description="Basic and acidic residues" evidence="7">
    <location>
        <begin position="1644"/>
        <end position="1653"/>
    </location>
</feature>
<dbReference type="PANTHER" id="PTHR45747">
    <property type="entry name" value="HISTONE-LYSINE N-METHYLTRANSFERASE E(Z)"/>
    <property type="match status" value="1"/>
</dbReference>
<keyword evidence="1" id="KW-0489">Methyltransferase</keyword>
<feature type="region of interest" description="Disordered" evidence="7">
    <location>
        <begin position="394"/>
        <end position="415"/>
    </location>
</feature>
<feature type="region of interest" description="Disordered" evidence="7">
    <location>
        <begin position="846"/>
        <end position="1031"/>
    </location>
</feature>
<reference evidence="10 11" key="1">
    <citation type="journal article" date="2013" name="Chin. Sci. Bull.">
        <title>Genome survey uncovers the secrets of sex and lifestyle in caterpillar fungus.</title>
        <authorList>
            <person name="Hu X."/>
            <person name="Zhang Y."/>
            <person name="Xiao G."/>
            <person name="Zheng P."/>
            <person name="Xia Y."/>
            <person name="Zhang X."/>
            <person name="St Leger R.J."/>
            <person name="Liu X."/>
            <person name="Wang C."/>
        </authorList>
    </citation>
    <scope>NUCLEOTIDE SEQUENCE [LARGE SCALE GENOMIC DNA]</scope>
    <source>
        <strain evidence="11">Co18 / CGMCC 3.14243</strain>
        <tissue evidence="10">Fruit-body</tissue>
    </source>
</reference>
<name>T5AFN3_OPHSC</name>
<evidence type="ECO:0000259" key="9">
    <source>
        <dbReference type="PROSITE" id="PS51633"/>
    </source>
</evidence>
<dbReference type="Pfam" id="PF00856">
    <property type="entry name" value="SET"/>
    <property type="match status" value="2"/>
</dbReference>
<dbReference type="HOGENOM" id="CLU_238719_0_0_1"/>
<feature type="compositionally biased region" description="Low complexity" evidence="7">
    <location>
        <begin position="51"/>
        <end position="63"/>
    </location>
</feature>
<feature type="compositionally biased region" description="Acidic residues" evidence="7">
    <location>
        <begin position="896"/>
        <end position="907"/>
    </location>
</feature>
<feature type="compositionally biased region" description="Basic and acidic residues" evidence="7">
    <location>
        <begin position="942"/>
        <end position="951"/>
    </location>
</feature>
<evidence type="ECO:0000256" key="1">
    <source>
        <dbReference type="ARBA" id="ARBA00022603"/>
    </source>
</evidence>
<evidence type="ECO:0000313" key="10">
    <source>
        <dbReference type="EMBL" id="EQL01221.1"/>
    </source>
</evidence>
<feature type="region of interest" description="Disordered" evidence="7">
    <location>
        <begin position="1"/>
        <end position="122"/>
    </location>
</feature>